<dbReference type="STRING" id="864069.MicloDRAFT_00051790"/>
<dbReference type="InterPro" id="IPR004045">
    <property type="entry name" value="Glutathione_S-Trfase_N"/>
</dbReference>
<dbReference type="CDD" id="cd03057">
    <property type="entry name" value="GST_N_Beta"/>
    <property type="match status" value="1"/>
</dbReference>
<dbReference type="CDD" id="cd03188">
    <property type="entry name" value="GST_C_Beta"/>
    <property type="match status" value="1"/>
</dbReference>
<dbReference type="SFLD" id="SFLDS00019">
    <property type="entry name" value="Glutathione_Transferase_(cytos"/>
    <property type="match status" value="1"/>
</dbReference>
<protein>
    <submittedName>
        <fullName evidence="3">Glutathione S-transferase</fullName>
    </submittedName>
</protein>
<evidence type="ECO:0000313" key="3">
    <source>
        <dbReference type="EMBL" id="EIM24467.1"/>
    </source>
</evidence>
<dbReference type="eggNOG" id="COG0625">
    <property type="taxonomic scope" value="Bacteria"/>
</dbReference>
<proteinExistence type="predicted"/>
<evidence type="ECO:0000259" key="1">
    <source>
        <dbReference type="PROSITE" id="PS50404"/>
    </source>
</evidence>
<accession>I4YKH5</accession>
<dbReference type="PROSITE" id="PS50405">
    <property type="entry name" value="GST_CTER"/>
    <property type="match status" value="1"/>
</dbReference>
<dbReference type="SUPFAM" id="SSF47616">
    <property type="entry name" value="GST C-terminal domain-like"/>
    <property type="match status" value="1"/>
</dbReference>
<dbReference type="EMBL" id="JH660647">
    <property type="protein sequence ID" value="EIM24467.1"/>
    <property type="molecule type" value="Genomic_DNA"/>
</dbReference>
<dbReference type="InterPro" id="IPR036249">
    <property type="entry name" value="Thioredoxin-like_sf"/>
</dbReference>
<sequence>MKLYYSPGASSLAPRIIAFEAGLNIEYDKVDLKTQTTASGRSFSRINPKGDVPALALPSGEILAEVPVILEYLADQAPSAQLLPNLGSWERYQVKEWLDFTGSELHKGFDPLWEAPQLPKARELAVCHLRKRIAYVDQCLRGQLYLTGQRFTVADAYCYTILSWARFHRIDLTGHGMVLEYMRRITDRPMVRRALQSEGLPIAA</sequence>
<dbReference type="InterPro" id="IPR036282">
    <property type="entry name" value="Glutathione-S-Trfase_C_sf"/>
</dbReference>
<dbReference type="AlphaFoldDB" id="I4YKH5"/>
<dbReference type="Gene3D" id="1.20.1050.10">
    <property type="match status" value="1"/>
</dbReference>
<dbReference type="Pfam" id="PF13409">
    <property type="entry name" value="GST_N_2"/>
    <property type="match status" value="1"/>
</dbReference>
<dbReference type="SUPFAM" id="SSF52833">
    <property type="entry name" value="Thioredoxin-like"/>
    <property type="match status" value="1"/>
</dbReference>
<dbReference type="OrthoDB" id="7583243at2"/>
<dbReference type="Pfam" id="PF00043">
    <property type="entry name" value="GST_C"/>
    <property type="match status" value="1"/>
</dbReference>
<dbReference type="SFLD" id="SFLDG00358">
    <property type="entry name" value="Main_(cytGST)"/>
    <property type="match status" value="1"/>
</dbReference>
<dbReference type="RefSeq" id="WP_009492200.1">
    <property type="nucleotide sequence ID" value="NZ_CP141048.1"/>
</dbReference>
<dbReference type="InterPro" id="IPR040079">
    <property type="entry name" value="Glutathione_S-Trfase"/>
</dbReference>
<dbReference type="PANTHER" id="PTHR44051:SF8">
    <property type="entry name" value="GLUTATHIONE S-TRANSFERASE GSTA"/>
    <property type="match status" value="1"/>
</dbReference>
<dbReference type="PANTHER" id="PTHR44051">
    <property type="entry name" value="GLUTATHIONE S-TRANSFERASE-RELATED"/>
    <property type="match status" value="1"/>
</dbReference>
<dbReference type="Proteomes" id="UP000003947">
    <property type="component" value="Unassembled WGS sequence"/>
</dbReference>
<dbReference type="GO" id="GO:0016740">
    <property type="term" value="F:transferase activity"/>
    <property type="evidence" value="ECO:0007669"/>
    <property type="project" value="UniProtKB-KW"/>
</dbReference>
<keyword evidence="3" id="KW-0808">Transferase</keyword>
<name>I4YKH5_9HYPH</name>
<feature type="domain" description="GST N-terminal" evidence="1">
    <location>
        <begin position="1"/>
        <end position="81"/>
    </location>
</feature>
<organism evidence="3 4">
    <name type="scientific">Microvirga lotononidis</name>
    <dbReference type="NCBI Taxonomy" id="864069"/>
    <lineage>
        <taxon>Bacteria</taxon>
        <taxon>Pseudomonadati</taxon>
        <taxon>Pseudomonadota</taxon>
        <taxon>Alphaproteobacteria</taxon>
        <taxon>Hyphomicrobiales</taxon>
        <taxon>Methylobacteriaceae</taxon>
        <taxon>Microvirga</taxon>
    </lineage>
</organism>
<dbReference type="PROSITE" id="PS50404">
    <property type="entry name" value="GST_NTER"/>
    <property type="match status" value="1"/>
</dbReference>
<evidence type="ECO:0000313" key="4">
    <source>
        <dbReference type="Proteomes" id="UP000003947"/>
    </source>
</evidence>
<dbReference type="InterPro" id="IPR004046">
    <property type="entry name" value="GST_C"/>
</dbReference>
<evidence type="ECO:0000259" key="2">
    <source>
        <dbReference type="PROSITE" id="PS50405"/>
    </source>
</evidence>
<dbReference type="InterPro" id="IPR010987">
    <property type="entry name" value="Glutathione-S-Trfase_C-like"/>
</dbReference>
<keyword evidence="4" id="KW-1185">Reference proteome</keyword>
<dbReference type="Gene3D" id="3.40.30.10">
    <property type="entry name" value="Glutaredoxin"/>
    <property type="match status" value="1"/>
</dbReference>
<dbReference type="HOGENOM" id="CLU_011226_6_1_5"/>
<gene>
    <name evidence="3" type="ORF">MicloDRAFT_00051790</name>
</gene>
<feature type="domain" description="GST C-terminal" evidence="2">
    <location>
        <begin position="87"/>
        <end position="204"/>
    </location>
</feature>
<dbReference type="PATRIC" id="fig|864069.3.peg.5573"/>
<dbReference type="NCBIfam" id="NF007831">
    <property type="entry name" value="PRK10542.1"/>
    <property type="match status" value="1"/>
</dbReference>
<reference evidence="3 4" key="1">
    <citation type="submission" date="2012-02" db="EMBL/GenBank/DDBJ databases">
        <title>Improved High-Quality Draft sequence of Microvirga sp. WSM3557.</title>
        <authorList>
            <consortium name="US DOE Joint Genome Institute"/>
            <person name="Lucas S."/>
            <person name="Han J."/>
            <person name="Lapidus A."/>
            <person name="Cheng J.-F."/>
            <person name="Goodwin L."/>
            <person name="Pitluck S."/>
            <person name="Peters L."/>
            <person name="Zhang X."/>
            <person name="Detter J.C."/>
            <person name="Han C."/>
            <person name="Tapia R."/>
            <person name="Land M."/>
            <person name="Hauser L."/>
            <person name="Kyrpides N."/>
            <person name="Ivanova N."/>
            <person name="Pagani I."/>
            <person name="Brau L."/>
            <person name="Yates R."/>
            <person name="O'Hara G."/>
            <person name="Rui T."/>
            <person name="Howieson J."/>
            <person name="Reeve W."/>
            <person name="Woyke T."/>
        </authorList>
    </citation>
    <scope>NUCLEOTIDE SEQUENCE [LARGE SCALE GENOMIC DNA]</scope>
    <source>
        <strain evidence="3 4">WSM3557</strain>
    </source>
</reference>
<dbReference type="SFLD" id="SFLDG01150">
    <property type="entry name" value="Main.1:_Beta-like"/>
    <property type="match status" value="1"/>
</dbReference>